<dbReference type="SUPFAM" id="SSF52540">
    <property type="entry name" value="P-loop containing nucleoside triphosphate hydrolases"/>
    <property type="match status" value="1"/>
</dbReference>
<evidence type="ECO:0000256" key="7">
    <source>
        <dbReference type="RuleBase" id="RU364083"/>
    </source>
</evidence>
<dbReference type="PANTHER" id="PTHR43875">
    <property type="entry name" value="MALTODEXTRIN IMPORT ATP-BINDING PROTEIN MSMX"/>
    <property type="match status" value="1"/>
</dbReference>
<dbReference type="EMBL" id="WHOD01000052">
    <property type="protein sequence ID" value="NOU93957.1"/>
    <property type="molecule type" value="Genomic_DNA"/>
</dbReference>
<evidence type="ECO:0000256" key="6">
    <source>
        <dbReference type="ARBA" id="ARBA00023136"/>
    </source>
</evidence>
<dbReference type="InterPro" id="IPR003439">
    <property type="entry name" value="ABC_transporter-like_ATP-bd"/>
</dbReference>
<evidence type="ECO:0000256" key="4">
    <source>
        <dbReference type="ARBA" id="ARBA00022840"/>
    </source>
</evidence>
<dbReference type="Gene3D" id="3.40.50.300">
    <property type="entry name" value="P-loop containing nucleotide triphosphate hydrolases"/>
    <property type="match status" value="1"/>
</dbReference>
<comment type="caution">
    <text evidence="9">The sequence shown here is derived from an EMBL/GenBank/DDBJ whole genome shotgun (WGS) entry which is preliminary data.</text>
</comment>
<evidence type="ECO:0000256" key="5">
    <source>
        <dbReference type="ARBA" id="ARBA00022967"/>
    </source>
</evidence>
<gene>
    <name evidence="7 9" type="primary">potA</name>
    <name evidence="9" type="ORF">GC093_12115</name>
</gene>
<dbReference type="GO" id="GO:0016887">
    <property type="term" value="F:ATP hydrolysis activity"/>
    <property type="evidence" value="ECO:0007669"/>
    <property type="project" value="InterPro"/>
</dbReference>
<keyword evidence="1 7" id="KW-0813">Transport</keyword>
<evidence type="ECO:0000313" key="9">
    <source>
        <dbReference type="EMBL" id="NOU93957.1"/>
    </source>
</evidence>
<dbReference type="InterPro" id="IPR047641">
    <property type="entry name" value="ABC_transpr_MalK/UgpC-like"/>
</dbReference>
<dbReference type="InterPro" id="IPR013611">
    <property type="entry name" value="Transp-assoc_OB_typ2"/>
</dbReference>
<dbReference type="AlphaFoldDB" id="A0A972GNJ6"/>
<keyword evidence="4 7" id="KW-0067">ATP-binding</keyword>
<evidence type="ECO:0000259" key="8">
    <source>
        <dbReference type="PROSITE" id="PS50893"/>
    </source>
</evidence>
<keyword evidence="6 7" id="KW-0472">Membrane</keyword>
<evidence type="ECO:0000313" key="10">
    <source>
        <dbReference type="Proteomes" id="UP000641588"/>
    </source>
</evidence>
<dbReference type="InterPro" id="IPR005893">
    <property type="entry name" value="PotA-like"/>
</dbReference>
<dbReference type="SMART" id="SM00382">
    <property type="entry name" value="AAA"/>
    <property type="match status" value="1"/>
</dbReference>
<comment type="catalytic activity">
    <reaction evidence="7">
        <text>ATP + H2O + polyamine-[polyamine-binding protein]Side 1 = ADP + phosphate + polyamineSide 2 + [polyamine-binding protein]Side 1.</text>
        <dbReference type="EC" id="7.6.2.11"/>
    </reaction>
</comment>
<sequence>MQKIVFEHVTKYFGGHRAVNDAHFTIEEGEFFTLLGPSGCGKTTLLRAIAGFYRQEEGSIYFGAQKINDVPTHERNIGMVFQNYAIFPHMTVYENVCYGLKARGIPKKEMEQRAMEALELVELTHLRDRVPSDMSGGQQQRIALARAIVIRPGLLLMDEPLSNLDAKLRIKMRSDIRRLQKELNITTIYVTHDQEEALAVSDRIAVMSEGQIQQIASPQDIYAYPQNQFVANFIGTSNFLEGECMANGEEATVHLLGGEFRLRTNKTYQGKVIFALRPERIKLQANQSDNTLAGQIESVTFLGEKASYLIRLAEGMLIDVQEHAIEPHSLRKEKDTIFVNLQLDKTTMFDQSGKEVLYRASF</sequence>
<dbReference type="Pfam" id="PF08402">
    <property type="entry name" value="TOBE_2"/>
    <property type="match status" value="1"/>
</dbReference>
<dbReference type="InterPro" id="IPR008995">
    <property type="entry name" value="Mo/tungstate-bd_C_term_dom"/>
</dbReference>
<dbReference type="Gene3D" id="2.40.50.100">
    <property type="match status" value="1"/>
</dbReference>
<dbReference type="GO" id="GO:0015417">
    <property type="term" value="F:ABC-type polyamine transporter activity"/>
    <property type="evidence" value="ECO:0007669"/>
    <property type="project" value="UniProtKB-EC"/>
</dbReference>
<dbReference type="PANTHER" id="PTHR43875:SF15">
    <property type="entry name" value="TREHALOSE IMPORT ATP-BINDING PROTEIN SUGC"/>
    <property type="match status" value="1"/>
</dbReference>
<evidence type="ECO:0000256" key="1">
    <source>
        <dbReference type="ARBA" id="ARBA00022448"/>
    </source>
</evidence>
<dbReference type="NCBIfam" id="TIGR01187">
    <property type="entry name" value="potA"/>
    <property type="match status" value="1"/>
</dbReference>
<dbReference type="InterPro" id="IPR012340">
    <property type="entry name" value="NA-bd_OB-fold"/>
</dbReference>
<dbReference type="InterPro" id="IPR017871">
    <property type="entry name" value="ABC_transporter-like_CS"/>
</dbReference>
<keyword evidence="10" id="KW-1185">Reference proteome</keyword>
<dbReference type="PROSITE" id="PS50893">
    <property type="entry name" value="ABC_TRANSPORTER_2"/>
    <property type="match status" value="1"/>
</dbReference>
<dbReference type="InterPro" id="IPR027417">
    <property type="entry name" value="P-loop_NTPase"/>
</dbReference>
<evidence type="ECO:0000256" key="3">
    <source>
        <dbReference type="ARBA" id="ARBA00022741"/>
    </source>
</evidence>
<dbReference type="Pfam" id="PF00005">
    <property type="entry name" value="ABC_tran"/>
    <property type="match status" value="1"/>
</dbReference>
<accession>A0A972GNJ6</accession>
<reference evidence="9" key="1">
    <citation type="submission" date="2019-10" db="EMBL/GenBank/DDBJ databases">
        <title>Description of Paenibacillus glebae sp. nov.</title>
        <authorList>
            <person name="Carlier A."/>
            <person name="Qi S."/>
        </authorList>
    </citation>
    <scope>NUCLEOTIDE SEQUENCE</scope>
    <source>
        <strain evidence="9">LMG 31456</strain>
    </source>
</reference>
<keyword evidence="3 7" id="KW-0547">Nucleotide-binding</keyword>
<dbReference type="SUPFAM" id="SSF50331">
    <property type="entry name" value="MOP-like"/>
    <property type="match status" value="1"/>
</dbReference>
<dbReference type="GO" id="GO:0055052">
    <property type="term" value="C:ATP-binding cassette (ABC) transporter complex, substrate-binding subunit-containing"/>
    <property type="evidence" value="ECO:0007669"/>
    <property type="project" value="TreeGrafter"/>
</dbReference>
<dbReference type="FunFam" id="3.40.50.300:FF:000042">
    <property type="entry name" value="Maltose/maltodextrin ABC transporter, ATP-binding protein"/>
    <property type="match status" value="1"/>
</dbReference>
<name>A0A972GNJ6_9BACL</name>
<dbReference type="PROSITE" id="PS00211">
    <property type="entry name" value="ABC_TRANSPORTER_1"/>
    <property type="match status" value="1"/>
</dbReference>
<proteinExistence type="inferred from homology"/>
<organism evidence="9 10">
    <name type="scientific">Paenibacillus foliorum</name>
    <dbReference type="NCBI Taxonomy" id="2654974"/>
    <lineage>
        <taxon>Bacteria</taxon>
        <taxon>Bacillati</taxon>
        <taxon>Bacillota</taxon>
        <taxon>Bacilli</taxon>
        <taxon>Bacillales</taxon>
        <taxon>Paenibacillaceae</taxon>
        <taxon>Paenibacillus</taxon>
    </lineage>
</organism>
<protein>
    <recommendedName>
        <fullName evidence="7">Spermidine/putrescine import ATP-binding protein PotA</fullName>
        <ecNumber evidence="7">7.6.2.11</ecNumber>
    </recommendedName>
</protein>
<keyword evidence="5 7" id="KW-1278">Translocase</keyword>
<evidence type="ECO:0000256" key="2">
    <source>
        <dbReference type="ARBA" id="ARBA00022475"/>
    </source>
</evidence>
<dbReference type="InterPro" id="IPR003593">
    <property type="entry name" value="AAA+_ATPase"/>
</dbReference>
<dbReference type="Gene3D" id="2.40.50.140">
    <property type="entry name" value="Nucleic acid-binding proteins"/>
    <property type="match status" value="1"/>
</dbReference>
<dbReference type="Proteomes" id="UP000641588">
    <property type="component" value="Unassembled WGS sequence"/>
</dbReference>
<comment type="function">
    <text evidence="7">Part of the ABC transporter complex PotABCD involved in spermidine/putrescine import. Responsible for energy coupling to the transport system.</text>
</comment>
<dbReference type="GO" id="GO:0005524">
    <property type="term" value="F:ATP binding"/>
    <property type="evidence" value="ECO:0007669"/>
    <property type="project" value="UniProtKB-KW"/>
</dbReference>
<dbReference type="RefSeq" id="WP_171652161.1">
    <property type="nucleotide sequence ID" value="NZ_WHOD01000052.1"/>
</dbReference>
<comment type="subunit">
    <text evidence="7">The complex is composed of two ATP-binding proteins (PotA), two transmembrane proteins (PotB and PotC) and a solute-binding protein (PotD).</text>
</comment>
<feature type="domain" description="ABC transporter" evidence="8">
    <location>
        <begin position="4"/>
        <end position="234"/>
    </location>
</feature>
<dbReference type="EC" id="7.6.2.11" evidence="7"/>
<keyword evidence="2 7" id="KW-1003">Cell membrane</keyword>
<comment type="similarity">
    <text evidence="7">Belongs to the ABC transporter superfamily. Spermidine/putrescine importer (TC 3.A.1.11.1) family.</text>
</comment>